<feature type="binding site" evidence="8">
    <location>
        <position position="137"/>
    </location>
    <ligand>
        <name>GTP</name>
        <dbReference type="ChEBI" id="CHEBI:37565"/>
    </ligand>
</feature>
<dbReference type="GO" id="GO:0005525">
    <property type="term" value="F:GTP binding"/>
    <property type="evidence" value="ECO:0007669"/>
    <property type="project" value="UniProtKB-UniRule"/>
</dbReference>
<dbReference type="Proteomes" id="UP000323671">
    <property type="component" value="Chromosome"/>
</dbReference>
<feature type="binding site" evidence="8">
    <location>
        <begin position="43"/>
        <end position="45"/>
    </location>
    <ligand>
        <name>GTP</name>
        <dbReference type="ChEBI" id="CHEBI:37565"/>
    </ligand>
</feature>
<evidence type="ECO:0000256" key="9">
    <source>
        <dbReference type="SAM" id="MobiDB-lite"/>
    </source>
</evidence>
<dbReference type="InterPro" id="IPR013482">
    <property type="entry name" value="Molybde_CF_guanTrfase"/>
</dbReference>
<dbReference type="RefSeq" id="WP_149425287.1">
    <property type="nucleotide sequence ID" value="NZ_CP022579.1"/>
</dbReference>
<keyword evidence="5 8" id="KW-0460">Magnesium</keyword>
<organism evidence="11 12">
    <name type="scientific">Oryzomicrobium terrae</name>
    <dbReference type="NCBI Taxonomy" id="1735038"/>
    <lineage>
        <taxon>Bacteria</taxon>
        <taxon>Pseudomonadati</taxon>
        <taxon>Pseudomonadota</taxon>
        <taxon>Betaproteobacteria</taxon>
        <taxon>Rhodocyclales</taxon>
        <taxon>Rhodocyclaceae</taxon>
        <taxon>Oryzomicrobium</taxon>
    </lineage>
</organism>
<dbReference type="GO" id="GO:0046872">
    <property type="term" value="F:metal ion binding"/>
    <property type="evidence" value="ECO:0007669"/>
    <property type="project" value="UniProtKB-KW"/>
</dbReference>
<dbReference type="NCBIfam" id="TIGR02665">
    <property type="entry name" value="molyb_mobA"/>
    <property type="match status" value="1"/>
</dbReference>
<evidence type="ECO:0000256" key="1">
    <source>
        <dbReference type="ARBA" id="ARBA00022490"/>
    </source>
</evidence>
<dbReference type="Pfam" id="PF12804">
    <property type="entry name" value="NTP_transf_3"/>
    <property type="match status" value="1"/>
</dbReference>
<comment type="function">
    <text evidence="8">Transfers a GMP moiety from GTP to Mo-molybdopterin (Mo-MPT) cofactor (Moco or molybdenum cofactor) to form Mo-molybdopterin guanine dinucleotide (Mo-MGD) cofactor.</text>
</comment>
<evidence type="ECO:0000256" key="3">
    <source>
        <dbReference type="ARBA" id="ARBA00022723"/>
    </source>
</evidence>
<feature type="binding site" evidence="8">
    <location>
        <position position="102"/>
    </location>
    <ligand>
        <name>GTP</name>
        <dbReference type="ChEBI" id="CHEBI:37565"/>
    </ligand>
</feature>
<keyword evidence="3 8" id="KW-0479">Metal-binding</keyword>
<protein>
    <recommendedName>
        <fullName evidence="8">Molybdenum cofactor guanylyltransferase</fullName>
        <shortName evidence="8">MoCo guanylyltransferase</shortName>
        <ecNumber evidence="8">2.7.7.77</ecNumber>
    </recommendedName>
    <alternativeName>
        <fullName evidence="8">GTP:molybdopterin guanylyltransferase</fullName>
    </alternativeName>
    <alternativeName>
        <fullName evidence="8">Mo-MPT guanylyltransferase</fullName>
    </alternativeName>
    <alternativeName>
        <fullName evidence="8">Molybdopterin guanylyltransferase</fullName>
    </alternativeName>
    <alternativeName>
        <fullName evidence="8">Molybdopterin-guanine dinucleotide synthase</fullName>
        <shortName evidence="8">MGD synthase</shortName>
    </alternativeName>
</protein>
<comment type="similarity">
    <text evidence="8">Belongs to the MobA family.</text>
</comment>
<feature type="domain" description="MobA-like NTP transferase" evidence="10">
    <location>
        <begin position="40"/>
        <end position="199"/>
    </location>
</feature>
<proteinExistence type="inferred from homology"/>
<evidence type="ECO:0000256" key="5">
    <source>
        <dbReference type="ARBA" id="ARBA00022842"/>
    </source>
</evidence>
<keyword evidence="7 8" id="KW-0501">Molybdenum cofactor biosynthesis</keyword>
<evidence type="ECO:0000259" key="10">
    <source>
        <dbReference type="Pfam" id="PF12804"/>
    </source>
</evidence>
<comment type="catalytic activity">
    <reaction evidence="8">
        <text>Mo-molybdopterin + GTP + H(+) = Mo-molybdopterin guanine dinucleotide + diphosphate</text>
        <dbReference type="Rhea" id="RHEA:34243"/>
        <dbReference type="ChEBI" id="CHEBI:15378"/>
        <dbReference type="ChEBI" id="CHEBI:33019"/>
        <dbReference type="ChEBI" id="CHEBI:37565"/>
        <dbReference type="ChEBI" id="CHEBI:71302"/>
        <dbReference type="ChEBI" id="CHEBI:71310"/>
        <dbReference type="EC" id="2.7.7.77"/>
    </reaction>
</comment>
<evidence type="ECO:0000313" key="11">
    <source>
        <dbReference type="EMBL" id="QEL64864.1"/>
    </source>
</evidence>
<evidence type="ECO:0000313" key="12">
    <source>
        <dbReference type="Proteomes" id="UP000323671"/>
    </source>
</evidence>
<sequence length="241" mass="24880">MPTPPTSPPPAAPSPLASPVPAPTGTLAEDVPLPPGVVAGLVLAGGEGRRMGGLDKGLLLHHGIPLALHAARRLEEQVGRVVISANRHLEDYRRFGYPVVQDAQPGFNGPLAGILAALDTLATSDAPPQFLVVVPCDTPNFPADLAVCLHRALTGSGAALALAEAGGRQHYACALLRTNLAADLAAYLAGGGRSIRGWHERFATAVVPFPDPDAFANLNTAEALERVAEATKAQETRATGE</sequence>
<comment type="subunit">
    <text evidence="8">Monomer.</text>
</comment>
<dbReference type="HAMAP" id="MF_00316">
    <property type="entry name" value="MobA"/>
    <property type="match status" value="1"/>
</dbReference>
<dbReference type="GO" id="GO:0005737">
    <property type="term" value="C:cytoplasm"/>
    <property type="evidence" value="ECO:0007669"/>
    <property type="project" value="UniProtKB-SubCell"/>
</dbReference>
<keyword evidence="12" id="KW-1185">Reference proteome</keyword>
<feature type="region of interest" description="Disordered" evidence="9">
    <location>
        <begin position="1"/>
        <end position="31"/>
    </location>
</feature>
<feature type="binding site" evidence="8">
    <location>
        <position position="137"/>
    </location>
    <ligand>
        <name>Mg(2+)</name>
        <dbReference type="ChEBI" id="CHEBI:18420"/>
    </ligand>
</feature>
<dbReference type="GO" id="GO:1902758">
    <property type="term" value="P:bis(molybdopterin guanine dinucleotide)molybdenum biosynthetic process"/>
    <property type="evidence" value="ECO:0007669"/>
    <property type="project" value="TreeGrafter"/>
</dbReference>
<evidence type="ECO:0000256" key="4">
    <source>
        <dbReference type="ARBA" id="ARBA00022741"/>
    </source>
</evidence>
<gene>
    <name evidence="8 11" type="primary">mobA</name>
    <name evidence="11" type="ORF">OTERR_13880</name>
</gene>
<dbReference type="PANTHER" id="PTHR19136">
    <property type="entry name" value="MOLYBDENUM COFACTOR GUANYLYLTRANSFERASE"/>
    <property type="match status" value="1"/>
</dbReference>
<keyword evidence="4 8" id="KW-0547">Nucleotide-binding</keyword>
<evidence type="ECO:0000256" key="7">
    <source>
        <dbReference type="ARBA" id="ARBA00023150"/>
    </source>
</evidence>
<dbReference type="EC" id="2.7.7.77" evidence="8"/>
<comment type="subcellular location">
    <subcellularLocation>
        <location evidence="8">Cytoplasm</location>
    </subcellularLocation>
</comment>
<feature type="compositionally biased region" description="Pro residues" evidence="9">
    <location>
        <begin position="1"/>
        <end position="22"/>
    </location>
</feature>
<dbReference type="PANTHER" id="PTHR19136:SF81">
    <property type="entry name" value="MOLYBDENUM COFACTOR GUANYLYLTRANSFERASE"/>
    <property type="match status" value="1"/>
</dbReference>
<keyword evidence="1 8" id="KW-0963">Cytoplasm</keyword>
<evidence type="ECO:0000256" key="6">
    <source>
        <dbReference type="ARBA" id="ARBA00023134"/>
    </source>
</evidence>
<feature type="binding site" evidence="8">
    <location>
        <position position="56"/>
    </location>
    <ligand>
        <name>GTP</name>
        <dbReference type="ChEBI" id="CHEBI:37565"/>
    </ligand>
</feature>
<comment type="caution">
    <text evidence="8">Lacks conserved residue(s) required for the propagation of feature annotation.</text>
</comment>
<keyword evidence="6 8" id="KW-0342">GTP-binding</keyword>
<dbReference type="KEGG" id="otr:OTERR_13880"/>
<dbReference type="EMBL" id="CP022579">
    <property type="protein sequence ID" value="QEL64864.1"/>
    <property type="molecule type" value="Genomic_DNA"/>
</dbReference>
<dbReference type="AlphaFoldDB" id="A0A5C1E8B2"/>
<dbReference type="Gene3D" id="3.90.550.10">
    <property type="entry name" value="Spore Coat Polysaccharide Biosynthesis Protein SpsA, Chain A"/>
    <property type="match status" value="1"/>
</dbReference>
<dbReference type="InterPro" id="IPR025877">
    <property type="entry name" value="MobA-like_NTP_Trfase"/>
</dbReference>
<evidence type="ECO:0000256" key="2">
    <source>
        <dbReference type="ARBA" id="ARBA00022679"/>
    </source>
</evidence>
<comment type="domain">
    <text evidence="8">The N-terminal domain determines nucleotide recognition and specific binding, while the C-terminal domain determines the specific binding to the target protein.</text>
</comment>
<evidence type="ECO:0000256" key="8">
    <source>
        <dbReference type="HAMAP-Rule" id="MF_00316"/>
    </source>
</evidence>
<dbReference type="InterPro" id="IPR029044">
    <property type="entry name" value="Nucleotide-diphossugar_trans"/>
</dbReference>
<keyword evidence="2 8" id="KW-0808">Transferase</keyword>
<dbReference type="SUPFAM" id="SSF53448">
    <property type="entry name" value="Nucleotide-diphospho-sugar transferases"/>
    <property type="match status" value="1"/>
</dbReference>
<accession>A0A5C1E8B2</accession>
<reference evidence="11 12" key="1">
    <citation type="submission" date="2017-07" db="EMBL/GenBank/DDBJ databases">
        <title>Complete genome sequence of Oryzomicrobium terrae TPP412.</title>
        <authorList>
            <person name="Chiu L.-W."/>
            <person name="Lo K.-J."/>
            <person name="Tsai Y.-M."/>
            <person name="Lin S.-S."/>
            <person name="Kuo C.-H."/>
            <person name="Liu C.-T."/>
        </authorList>
    </citation>
    <scope>NUCLEOTIDE SEQUENCE [LARGE SCALE GENOMIC DNA]</scope>
    <source>
        <strain evidence="11 12">TPP412</strain>
    </source>
</reference>
<name>A0A5C1E8B2_9RHOO</name>
<dbReference type="GO" id="GO:0061603">
    <property type="term" value="F:molybdenum cofactor guanylyltransferase activity"/>
    <property type="evidence" value="ECO:0007669"/>
    <property type="project" value="UniProtKB-EC"/>
</dbReference>
<comment type="cofactor">
    <cofactor evidence="8">
        <name>Mg(2+)</name>
        <dbReference type="ChEBI" id="CHEBI:18420"/>
    </cofactor>
</comment>
<dbReference type="CDD" id="cd02503">
    <property type="entry name" value="MobA"/>
    <property type="match status" value="1"/>
</dbReference>